<comment type="similarity">
    <text evidence="2">Belongs to the 2H phosphoesterase superfamily. ThpR family.</text>
</comment>
<feature type="active site" description="Proton acceptor" evidence="2">
    <location>
        <position position="125"/>
    </location>
</feature>
<gene>
    <name evidence="3" type="primary">thpR</name>
    <name evidence="3" type="ORF">KC207_06320</name>
</gene>
<dbReference type="EMBL" id="JAGSNF010000006">
    <property type="protein sequence ID" value="MBR7742905.1"/>
    <property type="molecule type" value="Genomic_DNA"/>
</dbReference>
<dbReference type="PANTHER" id="PTHR35561:SF1">
    <property type="entry name" value="RNA 2',3'-CYCLIC PHOSPHODIESTERASE"/>
    <property type="match status" value="1"/>
</dbReference>
<evidence type="ECO:0000313" key="3">
    <source>
        <dbReference type="EMBL" id="MBR7742905.1"/>
    </source>
</evidence>
<dbReference type="InterPro" id="IPR009097">
    <property type="entry name" value="Cyclic_Pdiesterase"/>
</dbReference>
<comment type="function">
    <text evidence="2">Hydrolyzes RNA 2',3'-cyclic phosphodiester to an RNA 2'-phosphomonoester.</text>
</comment>
<feature type="short sequence motif" description="HXTX 2" evidence="2">
    <location>
        <begin position="125"/>
        <end position="128"/>
    </location>
</feature>
<dbReference type="SUPFAM" id="SSF55144">
    <property type="entry name" value="LigT-like"/>
    <property type="match status" value="1"/>
</dbReference>
<keyword evidence="1 2" id="KW-0378">Hydrolase</keyword>
<dbReference type="InterPro" id="IPR004175">
    <property type="entry name" value="RNA_CPDase"/>
</dbReference>
<proteinExistence type="inferred from homology"/>
<dbReference type="Gene3D" id="3.90.1140.10">
    <property type="entry name" value="Cyclic phosphodiesterase"/>
    <property type="match status" value="1"/>
</dbReference>
<dbReference type="HAMAP" id="MF_01940">
    <property type="entry name" value="RNA_CPDase"/>
    <property type="match status" value="1"/>
</dbReference>
<evidence type="ECO:0000313" key="4">
    <source>
        <dbReference type="Proteomes" id="UP000677016"/>
    </source>
</evidence>
<evidence type="ECO:0000256" key="2">
    <source>
        <dbReference type="HAMAP-Rule" id="MF_01940"/>
    </source>
</evidence>
<dbReference type="NCBIfam" id="TIGR02258">
    <property type="entry name" value="2_5_ligase"/>
    <property type="match status" value="1"/>
</dbReference>
<feature type="short sequence motif" description="HXTX 1" evidence="2">
    <location>
        <begin position="39"/>
        <end position="42"/>
    </location>
</feature>
<organism evidence="3 4">
    <name type="scientific">Phycicoccus avicenniae</name>
    <dbReference type="NCBI Taxonomy" id="2828860"/>
    <lineage>
        <taxon>Bacteria</taxon>
        <taxon>Bacillati</taxon>
        <taxon>Actinomycetota</taxon>
        <taxon>Actinomycetes</taxon>
        <taxon>Micrococcales</taxon>
        <taxon>Intrasporangiaceae</taxon>
        <taxon>Phycicoccus</taxon>
    </lineage>
</organism>
<keyword evidence="4" id="KW-1185">Reference proteome</keyword>
<dbReference type="PANTHER" id="PTHR35561">
    <property type="entry name" value="RNA 2',3'-CYCLIC PHOSPHODIESTERASE"/>
    <property type="match status" value="1"/>
</dbReference>
<reference evidence="3" key="1">
    <citation type="submission" date="2021-04" db="EMBL/GenBank/DDBJ databases">
        <title>Phycicoccus avicenniae sp. nov., a novel endophytic actinomycetes isolated from branch of Avicennia mariana.</title>
        <authorList>
            <person name="Tuo L."/>
        </authorList>
    </citation>
    <scope>NUCLEOTIDE SEQUENCE</scope>
    <source>
        <strain evidence="3">BSK3Z-2</strain>
    </source>
</reference>
<dbReference type="AlphaFoldDB" id="A0A941D8Q6"/>
<evidence type="ECO:0000256" key="1">
    <source>
        <dbReference type="ARBA" id="ARBA00022801"/>
    </source>
</evidence>
<dbReference type="GO" id="GO:0004113">
    <property type="term" value="F:2',3'-cyclic-nucleotide 3'-phosphodiesterase activity"/>
    <property type="evidence" value="ECO:0007669"/>
    <property type="project" value="InterPro"/>
</dbReference>
<dbReference type="GO" id="GO:0008664">
    <property type="term" value="F:RNA 2',3'-cyclic 3'-phosphodiesterase activity"/>
    <property type="evidence" value="ECO:0007669"/>
    <property type="project" value="UniProtKB-EC"/>
</dbReference>
<comment type="caution">
    <text evidence="3">The sequence shown here is derived from an EMBL/GenBank/DDBJ whole genome shotgun (WGS) entry which is preliminary data.</text>
</comment>
<comment type="catalytic activity">
    <reaction evidence="2">
        <text>a 3'-end 2',3'-cyclophospho-ribonucleotide-RNA + H2O = a 3'-end 2'-phospho-ribonucleotide-RNA + H(+)</text>
        <dbReference type="Rhea" id="RHEA:11828"/>
        <dbReference type="Rhea" id="RHEA-COMP:10464"/>
        <dbReference type="Rhea" id="RHEA-COMP:17353"/>
        <dbReference type="ChEBI" id="CHEBI:15377"/>
        <dbReference type="ChEBI" id="CHEBI:15378"/>
        <dbReference type="ChEBI" id="CHEBI:83064"/>
        <dbReference type="ChEBI" id="CHEBI:173113"/>
        <dbReference type="EC" id="3.1.4.58"/>
    </reaction>
</comment>
<protein>
    <recommendedName>
        <fullName evidence="2">RNA 2',3'-cyclic phosphodiesterase</fullName>
        <shortName evidence="2">RNA 2',3'-CPDase</shortName>
        <ecNumber evidence="2">3.1.4.58</ecNumber>
    </recommendedName>
</protein>
<sequence length="183" mass="19478">MRMFAALVPPDDVVEDLDAFLEPRREVAGPRWSPPPQWHVTLAFAAAVPSRVVEPLAEALGRAVAGSSVAPLRLAGGGCFPDPTRARVLWAGVDGGDGLAALAGRVRSAFATAGAAPDGGAFVPHVTVARFGRPVEGTRWLRVLDTYVGPSWTPSEVVLVESHLPSERGHRPRHEVLERFAVL</sequence>
<dbReference type="Proteomes" id="UP000677016">
    <property type="component" value="Unassembled WGS sequence"/>
</dbReference>
<accession>A0A941D8Q6</accession>
<dbReference type="RefSeq" id="WP_211602067.1">
    <property type="nucleotide sequence ID" value="NZ_JAGSNF010000006.1"/>
</dbReference>
<dbReference type="EC" id="3.1.4.58" evidence="2"/>
<dbReference type="Pfam" id="PF13563">
    <property type="entry name" value="2_5_RNA_ligase2"/>
    <property type="match status" value="1"/>
</dbReference>
<name>A0A941D8Q6_9MICO</name>
<feature type="active site" description="Proton donor" evidence="2">
    <location>
        <position position="39"/>
    </location>
</feature>